<dbReference type="EC" id="3.2.1.22" evidence="2"/>
<dbReference type="SUPFAM" id="SSF51445">
    <property type="entry name" value="(Trans)glycosidases"/>
    <property type="match status" value="1"/>
</dbReference>
<keyword evidence="6" id="KW-1185">Reference proteome</keyword>
<dbReference type="InterPro" id="IPR017853">
    <property type="entry name" value="GH"/>
</dbReference>
<dbReference type="InterPro" id="IPR004352">
    <property type="entry name" value="GH114_TIM-barrel"/>
</dbReference>
<evidence type="ECO:0000256" key="2">
    <source>
        <dbReference type="ARBA" id="ARBA00012755"/>
    </source>
</evidence>
<feature type="compositionally biased region" description="Low complexity" evidence="3">
    <location>
        <begin position="38"/>
        <end position="65"/>
    </location>
</feature>
<dbReference type="AlphaFoldDB" id="A0A1L0BNS8"/>
<dbReference type="STRING" id="45354.A0A1L0BNS8"/>
<organism evidence="5 6">
    <name type="scientific">Sungouiella intermedia</name>
    <dbReference type="NCBI Taxonomy" id="45354"/>
    <lineage>
        <taxon>Eukaryota</taxon>
        <taxon>Fungi</taxon>
        <taxon>Dikarya</taxon>
        <taxon>Ascomycota</taxon>
        <taxon>Saccharomycotina</taxon>
        <taxon>Pichiomycetes</taxon>
        <taxon>Metschnikowiaceae</taxon>
        <taxon>Sungouiella</taxon>
    </lineage>
</organism>
<comment type="catalytic activity">
    <reaction evidence="1">
        <text>Hydrolysis of terminal, non-reducing alpha-D-galactose residues in alpha-D-galactosides, including galactose oligosaccharides, galactomannans and galactolipids.</text>
        <dbReference type="EC" id="3.2.1.22"/>
    </reaction>
</comment>
<dbReference type="PANTHER" id="PTHR35273:SF2">
    <property type="entry name" value="ALPHA-GALACTOSIDASE"/>
    <property type="match status" value="1"/>
</dbReference>
<dbReference type="InterPro" id="IPR013785">
    <property type="entry name" value="Aldolase_TIM"/>
</dbReference>
<dbReference type="Gene3D" id="3.20.20.70">
    <property type="entry name" value="Aldolase class I"/>
    <property type="match status" value="1"/>
</dbReference>
<evidence type="ECO:0000313" key="5">
    <source>
        <dbReference type="EMBL" id="SGZ53017.1"/>
    </source>
</evidence>
<dbReference type="GO" id="GO:0004557">
    <property type="term" value="F:alpha-galactosidase activity"/>
    <property type="evidence" value="ECO:0007669"/>
    <property type="project" value="UniProtKB-EC"/>
</dbReference>
<dbReference type="PANTHER" id="PTHR35273">
    <property type="entry name" value="ALPHA-1,4 POLYGALACTOSAMINIDASE, PUTATIVE (AFU_ORTHOLOGUE AFUA_3G07890)-RELATED"/>
    <property type="match status" value="1"/>
</dbReference>
<dbReference type="OrthoDB" id="2108802at2759"/>
<protein>
    <recommendedName>
        <fullName evidence="2">alpha-galactosidase</fullName>
        <ecNumber evidence="2">3.2.1.22</ecNumber>
    </recommendedName>
</protein>
<proteinExistence type="predicted"/>
<reference evidence="5 6" key="1">
    <citation type="submission" date="2016-10" db="EMBL/GenBank/DDBJ databases">
        <authorList>
            <person name="de Groot N.N."/>
        </authorList>
    </citation>
    <scope>NUCLEOTIDE SEQUENCE [LARGE SCALE GENOMIC DNA]</scope>
    <source>
        <strain evidence="5 6">CBS 141442</strain>
    </source>
</reference>
<evidence type="ECO:0000256" key="1">
    <source>
        <dbReference type="ARBA" id="ARBA00001255"/>
    </source>
</evidence>
<feature type="domain" description="Glycoside-hydrolase family GH114 TIM-barrel" evidence="4">
    <location>
        <begin position="82"/>
        <end position="308"/>
    </location>
</feature>
<dbReference type="Proteomes" id="UP000182334">
    <property type="component" value="Chromosome IV"/>
</dbReference>
<accession>A0A1L0BNS8</accession>
<name>A0A1L0BNS8_9ASCO</name>
<gene>
    <name evidence="5" type="ORF">SAMEA4029010_CIC11G00000000955</name>
</gene>
<sequence>MRRIYIISSLVAFAVVIGLLVGLGVGLTRDKSTDDLSDSSPSNLSSPSGTSSTLSTSASSSTISSSSSSELASLWTPLLNETWDYQLLLVPTTFNSSIRVYDIDLFDTNSSVVESLHNQGHKVICYFSAGSYENWRPDKDKFLSSDLGNNLDGWPGERWLDVKSTNVRDIMVNRMALAVEKKCDGVDPDNIDAYDNDNGLGLTEDDAVDYVRFLSSMAHQKKLAIGLKNGGSIVDRVVNATEWVVVEQCIQYDECDLYELFVNANKPVFNVEYPGLSSLSASDVSKYCQYSGSVGFMSILKNMNLDTWVESCGFRSPM</sequence>
<evidence type="ECO:0000259" key="4">
    <source>
        <dbReference type="Pfam" id="PF03537"/>
    </source>
</evidence>
<evidence type="ECO:0000256" key="3">
    <source>
        <dbReference type="SAM" id="MobiDB-lite"/>
    </source>
</evidence>
<feature type="region of interest" description="Disordered" evidence="3">
    <location>
        <begin position="32"/>
        <end position="65"/>
    </location>
</feature>
<dbReference type="Pfam" id="PF03537">
    <property type="entry name" value="Glyco_hydro_114"/>
    <property type="match status" value="1"/>
</dbReference>
<evidence type="ECO:0000313" key="6">
    <source>
        <dbReference type="Proteomes" id="UP000182334"/>
    </source>
</evidence>
<dbReference type="EMBL" id="LT635759">
    <property type="protein sequence ID" value="SGZ53017.1"/>
    <property type="molecule type" value="Genomic_DNA"/>
</dbReference>